<evidence type="ECO:0000259" key="3">
    <source>
        <dbReference type="Pfam" id="PF03011"/>
    </source>
</evidence>
<feature type="domain" description="Duffy-antigen binding" evidence="4">
    <location>
        <begin position="1010"/>
        <end position="1242"/>
    </location>
</feature>
<dbReference type="CDD" id="cd12820">
    <property type="entry name" value="LbR_YadA-like"/>
    <property type="match status" value="1"/>
</dbReference>
<feature type="compositionally biased region" description="Low complexity" evidence="1">
    <location>
        <begin position="1932"/>
        <end position="1964"/>
    </location>
</feature>
<feature type="compositionally biased region" description="Acidic residues" evidence="1">
    <location>
        <begin position="1733"/>
        <end position="1746"/>
    </location>
</feature>
<dbReference type="GO" id="GO:0046789">
    <property type="term" value="F:host cell surface receptor binding"/>
    <property type="evidence" value="ECO:0007669"/>
    <property type="project" value="InterPro"/>
</dbReference>
<evidence type="ECO:0000259" key="6">
    <source>
        <dbReference type="Pfam" id="PF15447"/>
    </source>
</evidence>
<feature type="domain" description="Duffy-antigen binding" evidence="4">
    <location>
        <begin position="117"/>
        <end position="310"/>
    </location>
</feature>
<feature type="domain" description="Duffy-binding-like" evidence="3">
    <location>
        <begin position="651"/>
        <end position="806"/>
    </location>
</feature>
<organism evidence="9 10">
    <name type="scientific">Plasmodium falciparum UGT5.1</name>
    <dbReference type="NCBI Taxonomy" id="1237627"/>
    <lineage>
        <taxon>Eukaryota</taxon>
        <taxon>Sar</taxon>
        <taxon>Alveolata</taxon>
        <taxon>Apicomplexa</taxon>
        <taxon>Aconoidasida</taxon>
        <taxon>Haemosporida</taxon>
        <taxon>Plasmodiidae</taxon>
        <taxon>Plasmodium</taxon>
        <taxon>Plasmodium (Laverania)</taxon>
    </lineage>
</organism>
<dbReference type="SUPFAM" id="SSF101967">
    <property type="entry name" value="Adhesin YadA, collagen-binding domain"/>
    <property type="match status" value="1"/>
</dbReference>
<feature type="compositionally biased region" description="Pro residues" evidence="1">
    <location>
        <begin position="1779"/>
        <end position="1811"/>
    </location>
</feature>
<protein>
    <recommendedName>
        <fullName evidence="11">Erythrocyte membrane protein 1, PfEMP1</fullName>
    </recommendedName>
</protein>
<sequence>MGGGNGGGGNDYSDAKNAKELLDKIGQQVYKEVKNGGADAKNYIGDLKGLLSQAPILGVETGFTENPCKLESKYTELINGSGVAARDDPCGKGKEHRFSKERVSKYDEKKIKDNSEGACAPFRRLHLCNKNLKNINNIDSDKARHNLLVDVCMAANYEAQSLKTYREQYDAEYSSGSGSTMCTMLARSFADIGDIVRGKDLYIGNRKEKEKLQNTLKQIFQNIQKENKGLNDLTLDQIREDWWTANRETVWKAITCNADASSAYFHATCDSSDEKGPSVAQNQCRCDKDKGAKDDNQVPTYFDYVPQYLRWFEEWAEEFCRKKKKYVGIVKTYCRGKYQGEERYCSRNGYDCEKTKRAIGKYRMGNQCTKCLFACNPYVEWIENQRKQFLKQRNKYDKEIKKYEKGAVGGGGDSRRQTRDARGGSDHKGYEKIFYAKLKEGGYNDVGKFLGLLSKEKACTAVNDEEGGRINFEKVNSRGGVVGGGGGSASDTSGTNDKEKGTFYRSEYCQPCPHCGVKKKNGNEWEKKDTDQCPIKLYKPRPGEQGTKIEILKSGEGHEDIKQKIDEFCDQINLDTLNSGVNSAVGGSGNSEKKELYDEWQCYQIDQLTNDDQEGENDYDYEKDVQTGGGLCILQKKNNKGVQKQKTFHNFFYYWVAHMLKDSIHWKKKLEKCLQNGNKKCVNQKCEKPCDCFQKWVAQKKKEWDPIKQQFSKQKDIPFGCYFTTLEGVLQLEFLNENTDQDAENNVSAEEAKEIQHLRQMLQETADGVGTVAMCGIGDPKEQKTLMDKLIEHEEGIATECKKTQDECNQQKQQKQEEAARGRGRSLKPADRTVDTVPSPETGTPRAGATAVPTADRKDTEDDDDDDDEHDEDLDEEVEEENDDAESHQEPAKEEDTTEKTGPTATDQEVTDVKKDEAEKPCDIVKELFEKPNSLNEACQQKYEKGREKFPNWKCVSSGNDKVTGGDATATSEGAEAKIRLRRAAPGAETTTGEKTTTPSNSGATTGGSICVPPRRRKLYIQKLHDWASGDKATQAKSLETSDGQKTPVSSGPTSPSPSNSRAGDVDLRDAFIQSAAIETFFLWDRYKKLKKPQSGSSLGGAVGGLGLGVAGGTPQSPVLGSGSDDPNDPNNIYSGKIPPSFLRQMFYTLADYKDILFSGSKDDTNGGNNIVVNASGNKQDMEKMKEILEKIKEHINNGSKSAVPQPSGKTPQQTLWDKIAEPIWNGMICALTYKDNSDTQAKKSDGTTNITQDQSLKTALWDDTENKPKNGNDYNSVKLDENSGTGGTKGQDDSQHGQTTSTETTLASFVTRPVYFRYLEEWGETFCRERAKRLEQIKVDCEVDGSGNRGCSGDGFYCTQKVTNEERNIKGFDCPSCANSCRLYKKWIKKKRTEYDKQSNAYTEQKNKCVNGSNNHGNEFCGTQGTCNTAAKFLHKLGSCKKDKENVEDKLDFDKPDETFRPATNCDPCSQFKIYCKNCKSSGAGTKVNCNGESITAQNIQNKTDGNGNIHMRVSDSNTTGFGDLKEACEHAGIFQGIRKDEWKCVNICNVDICGLKKENGKKYDQIILIRAFFKRWIEYFLEDYNIIRTKLKPCMNSGEGSTCKKCCEQNCKKCVDTWIKLKKDEWKKIKKEYLDEYKSEDEDVYPVKTILEEFKDPTEVLKAIKPCPTLGDFENSIHCNGSASSGNTKEDEKEDIVLCLLTRLGKEAEQCKDKPPNCDNSSHSDETPTLPEDEEEEDYENENTEEAKNMVPTFCDIKDEKPKENEGGCVPAQPAQPAQPAPAPAPAPAPTPGPPVPSTPSPPQPPSQQPRPALDDPAVIPSLVTSTLAWSVGIGFAAFTYFYLKVLYIYIYIPYTSGKYRGKRYIYLEGDSGTDSGYTDHYSDITSSSESEYEELDINDIYVPGSPKYKTLIEVVLEPSGNNTTASGKNTTASGNNTTASGNNTTASGNNTTASGNNTTASDTQNDIQNDGIPSSKITDNEWNELKHDFISQYLQSEQPNDVSNDYSSGDIPMNTEPNTLYFEKPEEKPFIMSIHDRDLYSGEEYNYNVNMVNNDIPMSGKNGTYTGIDLINDSLNNNNVDIYDELLKRKENELFGTEHHPKRTTTNHFATPTRDDPIHNQLELFHKWLDRHRNMCEKWNNKEEVLDKLKEEWENETHSGNTHPSDSNKTLNTDVSIQIHMDNPKPINQFTNMDNHISS</sequence>
<keyword evidence="2" id="KW-0812">Transmembrane</keyword>
<feature type="compositionally biased region" description="Polar residues" evidence="1">
    <location>
        <begin position="1965"/>
        <end position="1978"/>
    </location>
</feature>
<feature type="compositionally biased region" description="Basic and acidic residues" evidence="1">
    <location>
        <begin position="1758"/>
        <end position="1768"/>
    </location>
</feature>
<feature type="region of interest" description="Disordered" evidence="1">
    <location>
        <begin position="951"/>
        <end position="1012"/>
    </location>
</feature>
<feature type="domain" description="Plasmodium falciparum erythrocyte membrane protein 1 acidic terminal segment" evidence="5">
    <location>
        <begin position="1854"/>
        <end position="2199"/>
    </location>
</feature>
<dbReference type="Gene3D" id="2.150.10.10">
    <property type="entry name" value="Serralysin-like metalloprotease, C-terminal"/>
    <property type="match status" value="1"/>
</dbReference>
<feature type="region of interest" description="Disordered" evidence="1">
    <location>
        <begin position="809"/>
        <end position="918"/>
    </location>
</feature>
<feature type="compositionally biased region" description="Polar residues" evidence="1">
    <location>
        <begin position="1922"/>
        <end position="1931"/>
    </location>
</feature>
<feature type="compositionally biased region" description="Acidic residues" evidence="1">
    <location>
        <begin position="861"/>
        <end position="884"/>
    </location>
</feature>
<dbReference type="Pfam" id="PF22672">
    <property type="entry name" value="DBL_C"/>
    <property type="match status" value="2"/>
</dbReference>
<dbReference type="Gene3D" id="1.20.58.1930">
    <property type="match status" value="1"/>
</dbReference>
<name>W7JVJ4_PLAFA</name>
<dbReference type="SUPFAM" id="SSF140924">
    <property type="entry name" value="Duffy binding domain-like"/>
    <property type="match status" value="4"/>
</dbReference>
<feature type="compositionally biased region" description="Low complexity" evidence="1">
    <location>
        <begin position="985"/>
        <end position="999"/>
    </location>
</feature>
<dbReference type="InterPro" id="IPR054595">
    <property type="entry name" value="DBL_C"/>
</dbReference>
<feature type="region of interest" description="Disordered" evidence="1">
    <location>
        <begin position="1922"/>
        <end position="1978"/>
    </location>
</feature>
<feature type="domain" description="Plasmodium falciparum erythrocyte membrane protein-1 N-terminal segment" evidence="6">
    <location>
        <begin position="18"/>
        <end position="54"/>
    </location>
</feature>
<evidence type="ECO:0000256" key="1">
    <source>
        <dbReference type="SAM" id="MobiDB-lite"/>
    </source>
</evidence>
<evidence type="ECO:0000259" key="8">
    <source>
        <dbReference type="Pfam" id="PF22672"/>
    </source>
</evidence>
<dbReference type="InterPro" id="IPR029211">
    <property type="entry name" value="PfEMP1_ATS"/>
</dbReference>
<feature type="domain" description="Duffy-binding-like" evidence="8">
    <location>
        <begin position="1322"/>
        <end position="1464"/>
    </location>
</feature>
<evidence type="ECO:0000259" key="7">
    <source>
        <dbReference type="Pfam" id="PF18562"/>
    </source>
</evidence>
<keyword evidence="2" id="KW-1133">Transmembrane helix</keyword>
<dbReference type="FunFam" id="1.20.58.1930:FF:000001">
    <property type="entry name" value="Erythrocyte membrane protein 1, PfEMP1"/>
    <property type="match status" value="1"/>
</dbReference>
<gene>
    <name evidence="9" type="ORF">C923_00407</name>
</gene>
<proteinExistence type="predicted"/>
<dbReference type="GO" id="GO:0016020">
    <property type="term" value="C:membrane"/>
    <property type="evidence" value="ECO:0007669"/>
    <property type="project" value="InterPro"/>
</dbReference>
<dbReference type="InterPro" id="IPR044932">
    <property type="entry name" value="PfEMP1_ATS_sf"/>
</dbReference>
<dbReference type="Gene3D" id="1.10.1900.40">
    <property type="entry name" value="Acidic terminal segments, variant surface antigen of PfEMP1"/>
    <property type="match status" value="2"/>
</dbReference>
<dbReference type="Pfam" id="PF15445">
    <property type="entry name" value="ATS"/>
    <property type="match status" value="1"/>
</dbReference>
<evidence type="ECO:0000313" key="10">
    <source>
        <dbReference type="Proteomes" id="UP000030697"/>
    </source>
</evidence>
<dbReference type="FunFam" id="1.20.58.830:FF:000001">
    <property type="entry name" value="Erythrocyte membrane protein 1, PfEMP1"/>
    <property type="match status" value="1"/>
</dbReference>
<dbReference type="Gene3D" id="1.20.1310.20">
    <property type="entry name" value="Duffy-antigen binding domain"/>
    <property type="match status" value="2"/>
</dbReference>
<feature type="compositionally biased region" description="Basic and acidic residues" evidence="1">
    <location>
        <begin position="413"/>
        <end position="426"/>
    </location>
</feature>
<dbReference type="InterPro" id="IPR004258">
    <property type="entry name" value="DBL"/>
</dbReference>
<feature type="compositionally biased region" description="Polar residues" evidence="1">
    <location>
        <begin position="1035"/>
        <end position="1047"/>
    </location>
</feature>
<evidence type="ECO:0000256" key="2">
    <source>
        <dbReference type="SAM" id="Phobius"/>
    </source>
</evidence>
<evidence type="ECO:0000313" key="9">
    <source>
        <dbReference type="EMBL" id="EWC78914.1"/>
    </source>
</evidence>
<dbReference type="InterPro" id="IPR011049">
    <property type="entry name" value="Serralysin-like_metalloprot_C"/>
</dbReference>
<dbReference type="InterPro" id="IPR042202">
    <property type="entry name" value="Duffy-ag-bd_sf"/>
</dbReference>
<dbReference type="EMBL" id="KE124395">
    <property type="protein sequence ID" value="EWC78914.1"/>
    <property type="molecule type" value="Genomic_DNA"/>
</dbReference>
<dbReference type="InterPro" id="IPR041480">
    <property type="entry name" value="CIDR1_gamma"/>
</dbReference>
<dbReference type="FunFam" id="1.10.1900.40:FF:000005">
    <property type="entry name" value="Erythrocyte membrane protein 1, PfEMP1"/>
    <property type="match status" value="1"/>
</dbReference>
<reference evidence="9 10" key="1">
    <citation type="submission" date="2013-02" db="EMBL/GenBank/DDBJ databases">
        <title>The Genome Sequence of Plasmodium falciparum UGT5.1.</title>
        <authorList>
            <consortium name="The Broad Institute Genome Sequencing Platform"/>
            <consortium name="The Broad Institute Genome Sequencing Center for Infectious Disease"/>
            <person name="Neafsey D."/>
            <person name="Cheeseman I."/>
            <person name="Volkman S."/>
            <person name="Adams J."/>
            <person name="Walker B."/>
            <person name="Young S.K."/>
            <person name="Zeng Q."/>
            <person name="Gargeya S."/>
            <person name="Fitzgerald M."/>
            <person name="Haas B."/>
            <person name="Abouelleil A."/>
            <person name="Alvarado L."/>
            <person name="Arachchi H.M."/>
            <person name="Berlin A.M."/>
            <person name="Chapman S.B."/>
            <person name="Dewar J."/>
            <person name="Goldberg J."/>
            <person name="Griggs A."/>
            <person name="Gujja S."/>
            <person name="Hansen M."/>
            <person name="Howarth C."/>
            <person name="Imamovic A."/>
            <person name="Larimer J."/>
            <person name="McCowan C."/>
            <person name="Murphy C."/>
            <person name="Neiman D."/>
            <person name="Pearson M."/>
            <person name="Priest M."/>
            <person name="Roberts A."/>
            <person name="Saif S."/>
            <person name="Shea T."/>
            <person name="Sisk P."/>
            <person name="Sykes S."/>
            <person name="Wortman J."/>
            <person name="Nusbaum C."/>
            <person name="Birren B."/>
        </authorList>
    </citation>
    <scope>NUCLEOTIDE SEQUENCE [LARGE SCALE GENOMIC DNA]</scope>
    <source>
        <strain evidence="9 10">UGT5.1</strain>
    </source>
</reference>
<feature type="compositionally biased region" description="Low complexity" evidence="1">
    <location>
        <begin position="1048"/>
        <end position="1061"/>
    </location>
</feature>
<evidence type="ECO:0000259" key="5">
    <source>
        <dbReference type="Pfam" id="PF15445"/>
    </source>
</evidence>
<feature type="compositionally biased region" description="Basic and acidic residues" evidence="1">
    <location>
        <begin position="1712"/>
        <end position="1728"/>
    </location>
</feature>
<feature type="domain" description="Cysteine-rich interdomain region 1 gamma" evidence="7">
    <location>
        <begin position="1509"/>
        <end position="1559"/>
    </location>
</feature>
<feature type="domain" description="Duffy-binding-like" evidence="8">
    <location>
        <begin position="314"/>
        <end position="475"/>
    </location>
</feature>
<feature type="transmembrane region" description="Helical" evidence="2">
    <location>
        <begin position="1830"/>
        <end position="1855"/>
    </location>
</feature>
<evidence type="ECO:0008006" key="11">
    <source>
        <dbReference type="Google" id="ProtNLM"/>
    </source>
</evidence>
<dbReference type="Pfam" id="PF05424">
    <property type="entry name" value="Duffy_binding"/>
    <property type="match status" value="2"/>
</dbReference>
<dbReference type="FunFam" id="1.10.1900.40:FF:000001">
    <property type="entry name" value="Erythrocyte membrane protein 1"/>
    <property type="match status" value="1"/>
</dbReference>
<feature type="domain" description="Duffy-binding-like" evidence="3">
    <location>
        <begin position="1574"/>
        <end position="1718"/>
    </location>
</feature>
<evidence type="ECO:0000259" key="4">
    <source>
        <dbReference type="Pfam" id="PF05424"/>
    </source>
</evidence>
<feature type="region of interest" description="Disordered" evidence="1">
    <location>
        <begin position="1031"/>
        <end position="1065"/>
    </location>
</feature>
<keyword evidence="2" id="KW-0472">Membrane</keyword>
<dbReference type="FunFam" id="1.20.58.830:FF:000009">
    <property type="entry name" value="Erythrocyte membrane protein 1, PfEMP1"/>
    <property type="match status" value="1"/>
</dbReference>
<dbReference type="InterPro" id="IPR008602">
    <property type="entry name" value="Duffy-antigen-binding"/>
</dbReference>
<dbReference type="Pfam" id="PF18562">
    <property type="entry name" value="CIDR1_gamma"/>
    <property type="match status" value="1"/>
</dbReference>
<dbReference type="InterPro" id="IPR029210">
    <property type="entry name" value="PfEMP1_NTS"/>
</dbReference>
<dbReference type="Pfam" id="PF03011">
    <property type="entry name" value="PFEMP"/>
    <property type="match status" value="2"/>
</dbReference>
<feature type="compositionally biased region" description="Basic and acidic residues" evidence="1">
    <location>
        <begin position="885"/>
        <end position="899"/>
    </location>
</feature>
<feature type="region of interest" description="Disordered" evidence="1">
    <location>
        <begin position="406"/>
        <end position="426"/>
    </location>
</feature>
<dbReference type="Gene3D" id="1.20.58.830">
    <property type="match status" value="3"/>
</dbReference>
<dbReference type="Pfam" id="PF15447">
    <property type="entry name" value="NTS"/>
    <property type="match status" value="1"/>
</dbReference>
<feature type="region of interest" description="Disordered" evidence="1">
    <location>
        <begin position="1259"/>
        <end position="1305"/>
    </location>
</feature>
<dbReference type="Proteomes" id="UP000030697">
    <property type="component" value="Unassembled WGS sequence"/>
</dbReference>
<feature type="region of interest" description="Disordered" evidence="1">
    <location>
        <begin position="1712"/>
        <end position="1819"/>
    </location>
</feature>
<accession>W7JVJ4</accession>